<dbReference type="InterPro" id="IPR001057">
    <property type="entry name" value="Glu/AcGlu_kinase"/>
</dbReference>
<dbReference type="UniPathway" id="UPA00068">
    <property type="reaction ID" value="UER00107"/>
</dbReference>
<comment type="function">
    <text evidence="9">Catalyzes the ATP-dependent phosphorylation of N-acetyl-L-glutamate.</text>
</comment>
<evidence type="ECO:0000256" key="6">
    <source>
        <dbReference type="ARBA" id="ARBA00022777"/>
    </source>
</evidence>
<evidence type="ECO:0000256" key="4">
    <source>
        <dbReference type="ARBA" id="ARBA00022679"/>
    </source>
</evidence>
<keyword evidence="7 9" id="KW-0067">ATP-binding</keyword>
<dbReference type="EMBL" id="BIFT01000001">
    <property type="protein sequence ID" value="GCE28599.1"/>
    <property type="molecule type" value="Genomic_DNA"/>
</dbReference>
<dbReference type="SUPFAM" id="SSF53633">
    <property type="entry name" value="Carbamate kinase-like"/>
    <property type="match status" value="1"/>
</dbReference>
<dbReference type="AlphaFoldDB" id="A0A402BB89"/>
<keyword evidence="9" id="KW-0963">Cytoplasm</keyword>
<gene>
    <name evidence="11" type="primary">argB_2</name>
    <name evidence="9" type="synonym">argB</name>
    <name evidence="11" type="ORF">KDA_40830</name>
</gene>
<evidence type="ECO:0000259" key="10">
    <source>
        <dbReference type="Pfam" id="PF00696"/>
    </source>
</evidence>
<comment type="caution">
    <text evidence="11">The sequence shown here is derived from an EMBL/GenBank/DDBJ whole genome shotgun (WGS) entry which is preliminary data.</text>
</comment>
<dbReference type="CDD" id="cd04238">
    <property type="entry name" value="AAK_NAGK-like"/>
    <property type="match status" value="1"/>
</dbReference>
<keyword evidence="3 9" id="KW-0028">Amino-acid biosynthesis</keyword>
<comment type="similarity">
    <text evidence="9">Belongs to the acetylglutamate kinase family. ArgB subfamily.</text>
</comment>
<keyword evidence="6 9" id="KW-0418">Kinase</keyword>
<dbReference type="FunFam" id="3.40.1160.10:FF:000004">
    <property type="entry name" value="Acetylglutamate kinase"/>
    <property type="match status" value="1"/>
</dbReference>
<dbReference type="Pfam" id="PF00696">
    <property type="entry name" value="AA_kinase"/>
    <property type="match status" value="1"/>
</dbReference>
<dbReference type="EC" id="2.7.2.8" evidence="9"/>
<dbReference type="GO" id="GO:0003991">
    <property type="term" value="F:acetylglutamate kinase activity"/>
    <property type="evidence" value="ECO:0007669"/>
    <property type="project" value="UniProtKB-UniRule"/>
</dbReference>
<evidence type="ECO:0000256" key="8">
    <source>
        <dbReference type="ARBA" id="ARBA00048141"/>
    </source>
</evidence>
<accession>A0A402BB89</accession>
<dbReference type="InterPro" id="IPR004662">
    <property type="entry name" value="AcgluKinase_fam"/>
</dbReference>
<dbReference type="Proteomes" id="UP000287171">
    <property type="component" value="Unassembled WGS sequence"/>
</dbReference>
<evidence type="ECO:0000256" key="3">
    <source>
        <dbReference type="ARBA" id="ARBA00022605"/>
    </source>
</evidence>
<dbReference type="PANTHER" id="PTHR23342">
    <property type="entry name" value="N-ACETYLGLUTAMATE SYNTHASE"/>
    <property type="match status" value="1"/>
</dbReference>
<comment type="subcellular location">
    <subcellularLocation>
        <location evidence="9">Cytoplasm</location>
    </subcellularLocation>
</comment>
<dbReference type="RefSeq" id="WP_246039175.1">
    <property type="nucleotide sequence ID" value="NZ_BIFT01000001.1"/>
</dbReference>
<comment type="pathway">
    <text evidence="1 9">Amino-acid biosynthesis; L-arginine biosynthesis; N(2)-acetyl-L-ornithine from L-glutamate: step 2/4.</text>
</comment>
<dbReference type="GO" id="GO:0042450">
    <property type="term" value="P:L-arginine biosynthetic process via ornithine"/>
    <property type="evidence" value="ECO:0007669"/>
    <property type="project" value="UniProtKB-UniRule"/>
</dbReference>
<dbReference type="PIRSF" id="PIRSF000728">
    <property type="entry name" value="NAGK"/>
    <property type="match status" value="1"/>
</dbReference>
<evidence type="ECO:0000256" key="5">
    <source>
        <dbReference type="ARBA" id="ARBA00022741"/>
    </source>
</evidence>
<organism evidence="11 12">
    <name type="scientific">Dictyobacter alpinus</name>
    <dbReference type="NCBI Taxonomy" id="2014873"/>
    <lineage>
        <taxon>Bacteria</taxon>
        <taxon>Bacillati</taxon>
        <taxon>Chloroflexota</taxon>
        <taxon>Ktedonobacteria</taxon>
        <taxon>Ktedonobacterales</taxon>
        <taxon>Dictyobacteraceae</taxon>
        <taxon>Dictyobacter</taxon>
    </lineage>
</organism>
<dbReference type="InterPro" id="IPR001048">
    <property type="entry name" value="Asp/Glu/Uridylate_kinase"/>
</dbReference>
<dbReference type="HAMAP" id="MF_00082">
    <property type="entry name" value="ArgB"/>
    <property type="match status" value="1"/>
</dbReference>
<feature type="domain" description="Aspartate/glutamate/uridylate kinase" evidence="10">
    <location>
        <begin position="38"/>
        <end position="265"/>
    </location>
</feature>
<feature type="binding site" evidence="9">
    <location>
        <position position="97"/>
    </location>
    <ligand>
        <name>substrate</name>
    </ligand>
</feature>
<keyword evidence="12" id="KW-1185">Reference proteome</keyword>
<reference evidence="12" key="1">
    <citation type="submission" date="2018-12" db="EMBL/GenBank/DDBJ databases">
        <title>Tengunoibacter tsumagoiensis gen. nov., sp. nov., Dictyobacter kobayashii sp. nov., D. alpinus sp. nov., and D. joshuensis sp. nov. and description of Dictyobacteraceae fam. nov. within the order Ktedonobacterales isolated from Tengu-no-mugimeshi.</title>
        <authorList>
            <person name="Wang C.M."/>
            <person name="Zheng Y."/>
            <person name="Sakai Y."/>
            <person name="Toyoda A."/>
            <person name="Minakuchi Y."/>
            <person name="Abe K."/>
            <person name="Yokota A."/>
            <person name="Yabe S."/>
        </authorList>
    </citation>
    <scope>NUCLEOTIDE SEQUENCE [LARGE SCALE GENOMIC DNA]</scope>
    <source>
        <strain evidence="12">Uno16</strain>
    </source>
</reference>
<proteinExistence type="inferred from homology"/>
<feature type="site" description="Transition state stabilizer" evidence="9">
    <location>
        <position position="43"/>
    </location>
</feature>
<keyword evidence="4 9" id="KW-0808">Transferase</keyword>
<dbReference type="InterPro" id="IPR037528">
    <property type="entry name" value="ArgB"/>
</dbReference>
<name>A0A402BB89_9CHLR</name>
<dbReference type="GO" id="GO:0005737">
    <property type="term" value="C:cytoplasm"/>
    <property type="evidence" value="ECO:0007669"/>
    <property type="project" value="UniProtKB-SubCell"/>
</dbReference>
<keyword evidence="5 9" id="KW-0547">Nucleotide-binding</keyword>
<evidence type="ECO:0000256" key="2">
    <source>
        <dbReference type="ARBA" id="ARBA00022571"/>
    </source>
</evidence>
<protein>
    <recommendedName>
        <fullName evidence="9">Acetylglutamate kinase</fullName>
        <ecNumber evidence="9">2.7.2.8</ecNumber>
    </recommendedName>
    <alternativeName>
        <fullName evidence="9">N-acetyl-L-glutamate 5-phosphotransferase</fullName>
    </alternativeName>
    <alternativeName>
        <fullName evidence="9">NAG kinase</fullName>
        <shortName evidence="9">NAGK</shortName>
    </alternativeName>
</protein>
<dbReference type="PRINTS" id="PR00474">
    <property type="entry name" value="GLU5KINASE"/>
</dbReference>
<keyword evidence="2 9" id="KW-0055">Arginine biosynthesis</keyword>
<evidence type="ECO:0000313" key="11">
    <source>
        <dbReference type="EMBL" id="GCE28599.1"/>
    </source>
</evidence>
<comment type="catalytic activity">
    <reaction evidence="8 9">
        <text>N-acetyl-L-glutamate + ATP = N-acetyl-L-glutamyl 5-phosphate + ADP</text>
        <dbReference type="Rhea" id="RHEA:14629"/>
        <dbReference type="ChEBI" id="CHEBI:30616"/>
        <dbReference type="ChEBI" id="CHEBI:44337"/>
        <dbReference type="ChEBI" id="CHEBI:57936"/>
        <dbReference type="ChEBI" id="CHEBI:456216"/>
        <dbReference type="EC" id="2.7.2.8"/>
    </reaction>
</comment>
<feature type="site" description="Transition state stabilizer" evidence="9">
    <location>
        <position position="249"/>
    </location>
</feature>
<feature type="binding site" evidence="9">
    <location>
        <begin position="75"/>
        <end position="76"/>
    </location>
    <ligand>
        <name>substrate</name>
    </ligand>
</feature>
<feature type="binding site" evidence="9">
    <location>
        <position position="189"/>
    </location>
    <ligand>
        <name>substrate</name>
    </ligand>
</feature>
<dbReference type="InterPro" id="IPR036393">
    <property type="entry name" value="AceGlu_kinase-like_sf"/>
</dbReference>
<evidence type="ECO:0000256" key="7">
    <source>
        <dbReference type="ARBA" id="ARBA00022840"/>
    </source>
</evidence>
<evidence type="ECO:0000313" key="12">
    <source>
        <dbReference type="Proteomes" id="UP000287171"/>
    </source>
</evidence>
<dbReference type="GO" id="GO:0005524">
    <property type="term" value="F:ATP binding"/>
    <property type="evidence" value="ECO:0007669"/>
    <property type="project" value="UniProtKB-UniRule"/>
</dbReference>
<dbReference type="Gene3D" id="3.40.1160.10">
    <property type="entry name" value="Acetylglutamate kinase-like"/>
    <property type="match status" value="1"/>
</dbReference>
<evidence type="ECO:0000256" key="1">
    <source>
        <dbReference type="ARBA" id="ARBA00004828"/>
    </source>
</evidence>
<dbReference type="NCBIfam" id="TIGR00761">
    <property type="entry name" value="argB"/>
    <property type="match status" value="1"/>
</dbReference>
<sequence length="290" mass="30958">MVALFVSDDMETGEQRDSLSVMNLDSEMQQLVATMRNKLLVVKLGGSTLESERVVLQDIIWLRDCGVKVVLVHGGGASINEWLLKCNVPVRFEDGLRVTDALTLSVVRMVLCGQVNQELVALTEQLGGRAVGLSGMDDHMIHARVADERLGFVGAVDAVDASLLERICAAGYIPIIAPLGLDDHGQCLNINADVAASHIASALKADRLIFLSNVCGICQPDGEVIPRLNGQMAQALIAEGVISGGMLPKVAACLQALQAVPCVHIVDGRMDHVLLHEILDGPAIGTQFTR</sequence>
<dbReference type="PANTHER" id="PTHR23342:SF0">
    <property type="entry name" value="N-ACETYLGLUTAMATE SYNTHASE, MITOCHONDRIAL"/>
    <property type="match status" value="1"/>
</dbReference>
<evidence type="ECO:0000256" key="9">
    <source>
        <dbReference type="HAMAP-Rule" id="MF_00082"/>
    </source>
</evidence>